<dbReference type="EMBL" id="JAQAGZ010000008">
    <property type="protein sequence ID" value="MCZ8513430.1"/>
    <property type="molecule type" value="Genomic_DNA"/>
</dbReference>
<feature type="coiled-coil region" evidence="1">
    <location>
        <begin position="36"/>
        <end position="63"/>
    </location>
</feature>
<evidence type="ECO:0000259" key="3">
    <source>
        <dbReference type="Pfam" id="PF26347"/>
    </source>
</evidence>
<feature type="domain" description="Sporulation membrane protein YtrI C-terminal" evidence="3">
    <location>
        <begin position="74"/>
        <end position="159"/>
    </location>
</feature>
<keyword evidence="5" id="KW-1185">Reference proteome</keyword>
<accession>A0ABT4Q9S7</accession>
<keyword evidence="2" id="KW-0812">Transmembrane</keyword>
<reference evidence="4 5" key="1">
    <citation type="submission" date="2022-12" db="EMBL/GenBank/DDBJ databases">
        <title>Draft genome sequence of Paenibacillus sp. dW9.</title>
        <authorList>
            <person name="Choi E.-W."/>
            <person name="Kim D.-U."/>
        </authorList>
    </citation>
    <scope>NUCLEOTIDE SEQUENCE [LARGE SCALE GENOMIC DNA]</scope>
    <source>
        <strain evidence="5">dW9</strain>
    </source>
</reference>
<evidence type="ECO:0000313" key="5">
    <source>
        <dbReference type="Proteomes" id="UP001527882"/>
    </source>
</evidence>
<dbReference type="Pfam" id="PF26347">
    <property type="entry name" value="YtrI_sporulation"/>
    <property type="match status" value="1"/>
</dbReference>
<name>A0ABT4Q9S7_9BACL</name>
<dbReference type="Proteomes" id="UP001527882">
    <property type="component" value="Unassembled WGS sequence"/>
</dbReference>
<evidence type="ECO:0000313" key="4">
    <source>
        <dbReference type="EMBL" id="MCZ8513430.1"/>
    </source>
</evidence>
<protein>
    <recommendedName>
        <fullName evidence="3">Sporulation membrane protein YtrI C-terminal domain-containing protein</fullName>
    </recommendedName>
</protein>
<keyword evidence="2" id="KW-0472">Membrane</keyword>
<keyword evidence="1" id="KW-0175">Coiled coil</keyword>
<dbReference type="RefSeq" id="WP_269882148.1">
    <property type="nucleotide sequence ID" value="NZ_JAQAGZ010000008.1"/>
</dbReference>
<organism evidence="4 5">
    <name type="scientific">Paenibacillus gyeongsangnamensis</name>
    <dbReference type="NCBI Taxonomy" id="3388067"/>
    <lineage>
        <taxon>Bacteria</taxon>
        <taxon>Bacillati</taxon>
        <taxon>Bacillota</taxon>
        <taxon>Bacilli</taxon>
        <taxon>Bacillales</taxon>
        <taxon>Paenibacillaceae</taxon>
        <taxon>Paenibacillus</taxon>
    </lineage>
</organism>
<gene>
    <name evidence="4" type="ORF">O9H85_13520</name>
</gene>
<evidence type="ECO:0000256" key="2">
    <source>
        <dbReference type="SAM" id="Phobius"/>
    </source>
</evidence>
<evidence type="ECO:0000256" key="1">
    <source>
        <dbReference type="SAM" id="Coils"/>
    </source>
</evidence>
<comment type="caution">
    <text evidence="4">The sequence shown here is derived from an EMBL/GenBank/DDBJ whole genome shotgun (WGS) entry which is preliminary data.</text>
</comment>
<proteinExistence type="predicted"/>
<feature type="transmembrane region" description="Helical" evidence="2">
    <location>
        <begin position="12"/>
        <end position="32"/>
    </location>
</feature>
<keyword evidence="2" id="KW-1133">Transmembrane helix</keyword>
<sequence>MPSSGQMNGMLRYTGLLVAGGVIGAALFMSIYKLNLNRMIEQNHVLQLENTKLEGEISDLKKSKNQRNTINLLNVYVEMADHAPLDKVTETELMKRIYNDLKRVIIGRKISDFAESPEPYEKILVDKPYLGVLDKDYMVQNVKWMFITQTELKIWVVVKEWKRITTP</sequence>
<dbReference type="InterPro" id="IPR058620">
    <property type="entry name" value="YtrI_C"/>
</dbReference>